<feature type="chain" id="PRO_5042099305" description="RING-type E3 ubiquitin transferase" evidence="10">
    <location>
        <begin position="22"/>
        <end position="748"/>
    </location>
</feature>
<dbReference type="InterPro" id="IPR011989">
    <property type="entry name" value="ARM-like"/>
</dbReference>
<comment type="pathway">
    <text evidence="3">Protein modification; protein ubiquitination.</text>
</comment>
<dbReference type="GO" id="GO:0016567">
    <property type="term" value="P:protein ubiquitination"/>
    <property type="evidence" value="ECO:0007669"/>
    <property type="project" value="InterPro"/>
</dbReference>
<evidence type="ECO:0000313" key="13">
    <source>
        <dbReference type="Proteomes" id="UP001279734"/>
    </source>
</evidence>
<dbReference type="SMART" id="SM00504">
    <property type="entry name" value="Ubox"/>
    <property type="match status" value="1"/>
</dbReference>
<evidence type="ECO:0000256" key="10">
    <source>
        <dbReference type="SAM" id="SignalP"/>
    </source>
</evidence>
<evidence type="ECO:0000256" key="3">
    <source>
        <dbReference type="ARBA" id="ARBA00004906"/>
    </source>
</evidence>
<evidence type="ECO:0000256" key="7">
    <source>
        <dbReference type="ARBA" id="ARBA00022786"/>
    </source>
</evidence>
<evidence type="ECO:0000259" key="11">
    <source>
        <dbReference type="PROSITE" id="PS51698"/>
    </source>
</evidence>
<organism evidence="12 13">
    <name type="scientific">Nepenthes gracilis</name>
    <name type="common">Slender pitcher plant</name>
    <dbReference type="NCBI Taxonomy" id="150966"/>
    <lineage>
        <taxon>Eukaryota</taxon>
        <taxon>Viridiplantae</taxon>
        <taxon>Streptophyta</taxon>
        <taxon>Embryophyta</taxon>
        <taxon>Tracheophyta</taxon>
        <taxon>Spermatophyta</taxon>
        <taxon>Magnoliopsida</taxon>
        <taxon>eudicotyledons</taxon>
        <taxon>Gunneridae</taxon>
        <taxon>Pentapetalae</taxon>
        <taxon>Caryophyllales</taxon>
        <taxon>Nepenthaceae</taxon>
        <taxon>Nepenthes</taxon>
    </lineage>
</organism>
<feature type="compositionally biased region" description="Basic and acidic residues" evidence="9">
    <location>
        <begin position="445"/>
        <end position="455"/>
    </location>
</feature>
<dbReference type="Gene3D" id="3.30.40.10">
    <property type="entry name" value="Zinc/RING finger domain, C3HC4 (zinc finger)"/>
    <property type="match status" value="1"/>
</dbReference>
<dbReference type="InterPro" id="IPR045210">
    <property type="entry name" value="RING-Ubox_PUB"/>
</dbReference>
<dbReference type="Pfam" id="PF25598">
    <property type="entry name" value="ARM_PUB"/>
    <property type="match status" value="1"/>
</dbReference>
<gene>
    <name evidence="12" type="ORF">Nepgr_029826</name>
</gene>
<feature type="compositionally biased region" description="Polar residues" evidence="9">
    <location>
        <begin position="456"/>
        <end position="465"/>
    </location>
</feature>
<dbReference type="InterPro" id="IPR016024">
    <property type="entry name" value="ARM-type_fold"/>
</dbReference>
<dbReference type="GO" id="GO:0061630">
    <property type="term" value="F:ubiquitin protein ligase activity"/>
    <property type="evidence" value="ECO:0007669"/>
    <property type="project" value="UniProtKB-EC"/>
</dbReference>
<evidence type="ECO:0000256" key="6">
    <source>
        <dbReference type="ARBA" id="ARBA00022737"/>
    </source>
</evidence>
<dbReference type="EC" id="2.3.2.27" evidence="4"/>
<evidence type="ECO:0000256" key="8">
    <source>
        <dbReference type="PROSITE-ProRule" id="PRU00259"/>
    </source>
</evidence>
<evidence type="ECO:0000256" key="2">
    <source>
        <dbReference type="ARBA" id="ARBA00003861"/>
    </source>
</evidence>
<dbReference type="Proteomes" id="UP001279734">
    <property type="component" value="Unassembled WGS sequence"/>
</dbReference>
<dbReference type="InterPro" id="IPR058678">
    <property type="entry name" value="ARM_PUB"/>
</dbReference>
<name>A0AAD3TF94_NEPGR</name>
<feature type="region of interest" description="Disordered" evidence="9">
    <location>
        <begin position="377"/>
        <end position="413"/>
    </location>
</feature>
<keyword evidence="10" id="KW-0732">Signal</keyword>
<dbReference type="InterPro" id="IPR013083">
    <property type="entry name" value="Znf_RING/FYVE/PHD"/>
</dbReference>
<dbReference type="InterPro" id="IPR000225">
    <property type="entry name" value="Armadillo"/>
</dbReference>
<dbReference type="CDD" id="cd16664">
    <property type="entry name" value="RING-Ubox_PUB"/>
    <property type="match status" value="1"/>
</dbReference>
<dbReference type="PROSITE" id="PS51698">
    <property type="entry name" value="U_BOX"/>
    <property type="match status" value="1"/>
</dbReference>
<dbReference type="AlphaFoldDB" id="A0AAD3TF94"/>
<evidence type="ECO:0000256" key="9">
    <source>
        <dbReference type="SAM" id="MobiDB-lite"/>
    </source>
</evidence>
<dbReference type="SUPFAM" id="SSF48371">
    <property type="entry name" value="ARM repeat"/>
    <property type="match status" value="1"/>
</dbReference>
<dbReference type="PANTHER" id="PTHR23315">
    <property type="entry name" value="U BOX DOMAIN-CONTAINING"/>
    <property type="match status" value="1"/>
</dbReference>
<dbReference type="InterPro" id="IPR003613">
    <property type="entry name" value="Ubox_domain"/>
</dbReference>
<feature type="signal peptide" evidence="10">
    <location>
        <begin position="1"/>
        <end position="21"/>
    </location>
</feature>
<comment type="catalytic activity">
    <reaction evidence="1">
        <text>S-ubiquitinyl-[E2 ubiquitin-conjugating enzyme]-L-cysteine + [acceptor protein]-L-lysine = [E2 ubiquitin-conjugating enzyme]-L-cysteine + N(6)-ubiquitinyl-[acceptor protein]-L-lysine.</text>
        <dbReference type="EC" id="2.3.2.27"/>
    </reaction>
</comment>
<dbReference type="FunFam" id="3.30.40.10:FF:000562">
    <property type="entry name" value="RING-type E3 ubiquitin transferase"/>
    <property type="match status" value="1"/>
</dbReference>
<dbReference type="PANTHER" id="PTHR23315:SF278">
    <property type="entry name" value="U-BOX DOMAIN-CONTAINING PROTEIN 3"/>
    <property type="match status" value="1"/>
</dbReference>
<accession>A0AAD3TF94</accession>
<keyword evidence="13" id="KW-1185">Reference proteome</keyword>
<comment type="function">
    <text evidence="2">Functions as an E3 ubiquitin ligase.</text>
</comment>
<dbReference type="Pfam" id="PF04564">
    <property type="entry name" value="U-box"/>
    <property type="match status" value="1"/>
</dbReference>
<sequence length="748" mass="81949">MLNLAAFHAFLALFQLQETHRLRYISTSDGDQICTKDFESVAVLMKHLKPVLDEIADDKVPLDDILLKECEELDAAVNEAREFIERLSPKMSRIFSVLQSEPLLAKIRSRSLEICRIVCKSLQTSMSSSSLAGVQNCMKELQCWKPECMPKLIEQAFGNKNDQAIPSTEHVDEIIKLLGITSSPELLRECIAVERERMKAHAEKPNEIEQINQMINLLSIIRDHMLKHGYFDTTNTIPIPSYFRCPLSLDLMLDPVIVASGQTFERSSIQKWLDIGSNICPQTRQNLSHTNLIPNYTIKSLISNWCEENNLKLSATSGGSYALLPLPSLSNQLLTQDVIRTDSFGCSQNSSNSTSRSSVDAGNGCCREKGCDKLSGFDEEDSNAYRSRETEKSESHHKHSYTHSRNQSVSSVISSSDYVPTATSEIMPECFTHLSRRGSQSSKTGTERLVDRKNEPTTTYSQSEKLVKDLSSQSNEAQAVAAAEIRLLTKNNDKNRALIGKCGAIHPLISLLHSEVNATQEHAVTALLNLSINEENKVAIAEAGAIDPLIHVLKTGNNAARENSAAALFSLSVLEENKVKIGRSGAVKLLVDLLASGTVRGKKDAATALFNLSICHENKARIVQAGAVKHLVELLDAPGMVDKAAALLANLCTISEGRLAIAREGGIPSIVEVVESGSQRGKENAASILLQMCLHSSKFCGMVLQEGAVPPLVALSQTGTPRAKEKAQQLLSHFRSQREGATAKKSVK</sequence>
<proteinExistence type="predicted"/>
<feature type="domain" description="U-box" evidence="11">
    <location>
        <begin position="238"/>
        <end position="312"/>
    </location>
</feature>
<keyword evidence="6" id="KW-0677">Repeat</keyword>
<reference evidence="12" key="1">
    <citation type="submission" date="2023-05" db="EMBL/GenBank/DDBJ databases">
        <title>Nepenthes gracilis genome sequencing.</title>
        <authorList>
            <person name="Fukushima K."/>
        </authorList>
    </citation>
    <scope>NUCLEOTIDE SEQUENCE</scope>
    <source>
        <strain evidence="12">SING2019-196</strain>
    </source>
</reference>
<dbReference type="Gene3D" id="1.25.10.10">
    <property type="entry name" value="Leucine-rich Repeat Variant"/>
    <property type="match status" value="2"/>
</dbReference>
<dbReference type="SMART" id="SM00185">
    <property type="entry name" value="ARM"/>
    <property type="match status" value="6"/>
</dbReference>
<dbReference type="InterPro" id="IPR057314">
    <property type="entry name" value="PUB2-4-like_N"/>
</dbReference>
<feature type="repeat" description="ARM" evidence="8">
    <location>
        <begin position="585"/>
        <end position="627"/>
    </location>
</feature>
<evidence type="ECO:0000313" key="12">
    <source>
        <dbReference type="EMBL" id="GMH27983.1"/>
    </source>
</evidence>
<feature type="repeat" description="ARM" evidence="8">
    <location>
        <begin position="503"/>
        <end position="545"/>
    </location>
</feature>
<dbReference type="Pfam" id="PF25240">
    <property type="entry name" value="PUB2_N"/>
    <property type="match status" value="1"/>
</dbReference>
<evidence type="ECO:0000256" key="4">
    <source>
        <dbReference type="ARBA" id="ARBA00012483"/>
    </source>
</evidence>
<evidence type="ECO:0000256" key="1">
    <source>
        <dbReference type="ARBA" id="ARBA00000900"/>
    </source>
</evidence>
<dbReference type="FunFam" id="1.25.10.10:FF:000082">
    <property type="entry name" value="RING-type E3 ubiquitin transferase"/>
    <property type="match status" value="1"/>
</dbReference>
<dbReference type="PROSITE" id="PS50176">
    <property type="entry name" value="ARM_REPEAT"/>
    <property type="match status" value="4"/>
</dbReference>
<dbReference type="SUPFAM" id="SSF57850">
    <property type="entry name" value="RING/U-box"/>
    <property type="match status" value="1"/>
</dbReference>
<protein>
    <recommendedName>
        <fullName evidence="4">RING-type E3 ubiquitin transferase</fullName>
        <ecNumber evidence="4">2.3.2.27</ecNumber>
    </recommendedName>
</protein>
<keyword evidence="5" id="KW-0808">Transferase</keyword>
<feature type="repeat" description="ARM" evidence="8">
    <location>
        <begin position="626"/>
        <end position="666"/>
    </location>
</feature>
<comment type="caution">
    <text evidence="12">The sequence shown here is derived from an EMBL/GenBank/DDBJ whole genome shotgun (WGS) entry which is preliminary data.</text>
</comment>
<feature type="region of interest" description="Disordered" evidence="9">
    <location>
        <begin position="433"/>
        <end position="465"/>
    </location>
</feature>
<feature type="repeat" description="ARM" evidence="8">
    <location>
        <begin position="544"/>
        <end position="586"/>
    </location>
</feature>
<evidence type="ECO:0000256" key="5">
    <source>
        <dbReference type="ARBA" id="ARBA00022679"/>
    </source>
</evidence>
<dbReference type="EMBL" id="BSYO01000033">
    <property type="protein sequence ID" value="GMH27983.1"/>
    <property type="molecule type" value="Genomic_DNA"/>
</dbReference>
<keyword evidence="7" id="KW-0833">Ubl conjugation pathway</keyword>